<proteinExistence type="predicted"/>
<evidence type="ECO:0000313" key="3">
    <source>
        <dbReference type="Proteomes" id="UP000059188"/>
    </source>
</evidence>
<dbReference type="Proteomes" id="UP000059188">
    <property type="component" value="Unassembled WGS sequence"/>
</dbReference>
<accession>A0A0B7FJU4</accession>
<reference evidence="2 3" key="1">
    <citation type="submission" date="2014-11" db="EMBL/GenBank/DDBJ databases">
        <authorList>
            <person name="Wibberg Daniel"/>
        </authorList>
    </citation>
    <scope>NUCLEOTIDE SEQUENCE [LARGE SCALE GENOMIC DNA]</scope>
    <source>
        <strain evidence="2">Rhizoctonia solani AG1-IB 7/3/14</strain>
    </source>
</reference>
<keyword evidence="3" id="KW-1185">Reference proteome</keyword>
<sequence>MCPRVSGICLLSPRERLKRPISYYHVTIATQFPTFALLCNASFFPFRVENVCKKRAVNSALVGFERKFQFGARAGCYHARPNNISPRLSRQKSSWNNSDTTGSLSSEPKSRTPEPKDNKTKSTYPPRPETRPIRLVGRTKGLIKVAPDSAHIPIDTSLPSLVSSDGTPVVRSSAFRPPYLTEQLARHLSIHVNDPYVITRSVELFGSPWSAQWVANLTVGASREVIADRTSSFLRVLPWGHIGVRPLSDEAWAEHLVAMQNPRLRHGPDDYEPRAMEPVSNPPWPSDTPSPQNVGLSWSSSSERDVPRTPARRISLAFGKQTYPRPKRIDRLYAWDNHLIVVFASPAARRAVLAAYAWWMRRKLLDAYEEDEKPSQPAMLPPVSAQELRLGGVPVGADEHSALHWAKQVGWRPEYRIRPYQGRRNKNDDGEGWYQTEVEIRLQIRDRRIKLRERLREEQDKRRRRKVEERRDVESEGQT</sequence>
<dbReference type="AlphaFoldDB" id="A0A0B7FJU4"/>
<dbReference type="EMBL" id="LN679122">
    <property type="protein sequence ID" value="CEL56498.1"/>
    <property type="molecule type" value="Genomic_DNA"/>
</dbReference>
<feature type="compositionally biased region" description="Polar residues" evidence="1">
    <location>
        <begin position="82"/>
        <end position="107"/>
    </location>
</feature>
<feature type="region of interest" description="Disordered" evidence="1">
    <location>
        <begin position="457"/>
        <end position="479"/>
    </location>
</feature>
<feature type="region of interest" description="Disordered" evidence="1">
    <location>
        <begin position="263"/>
        <end position="307"/>
    </location>
</feature>
<gene>
    <name evidence="2" type="ORF">RSOLAG1IB_07847</name>
</gene>
<feature type="compositionally biased region" description="Basic and acidic residues" evidence="1">
    <location>
        <begin position="108"/>
        <end position="120"/>
    </location>
</feature>
<evidence type="ECO:0000313" key="2">
    <source>
        <dbReference type="EMBL" id="CEL56498.1"/>
    </source>
</evidence>
<name>A0A0B7FJU4_THACB</name>
<feature type="region of interest" description="Disordered" evidence="1">
    <location>
        <begin position="81"/>
        <end position="133"/>
    </location>
</feature>
<organism evidence="2 3">
    <name type="scientific">Thanatephorus cucumeris (strain AG1-IB / isolate 7/3/14)</name>
    <name type="common">Lettuce bottom rot fungus</name>
    <name type="synonym">Rhizoctonia solani</name>
    <dbReference type="NCBI Taxonomy" id="1108050"/>
    <lineage>
        <taxon>Eukaryota</taxon>
        <taxon>Fungi</taxon>
        <taxon>Dikarya</taxon>
        <taxon>Basidiomycota</taxon>
        <taxon>Agaricomycotina</taxon>
        <taxon>Agaricomycetes</taxon>
        <taxon>Cantharellales</taxon>
        <taxon>Ceratobasidiaceae</taxon>
        <taxon>Rhizoctonia</taxon>
        <taxon>Rhizoctonia solani AG-1</taxon>
    </lineage>
</organism>
<protein>
    <submittedName>
        <fullName evidence="2">Uncharacterized protein</fullName>
    </submittedName>
</protein>
<feature type="compositionally biased region" description="Basic and acidic residues" evidence="1">
    <location>
        <begin position="266"/>
        <end position="275"/>
    </location>
</feature>
<dbReference type="OrthoDB" id="3223050at2759"/>
<feature type="compositionally biased region" description="Polar residues" evidence="1">
    <location>
        <begin position="289"/>
        <end position="301"/>
    </location>
</feature>
<evidence type="ECO:0000256" key="1">
    <source>
        <dbReference type="SAM" id="MobiDB-lite"/>
    </source>
</evidence>